<organism evidence="1 2">
    <name type="scientific">Iamia majanohamensis</name>
    <dbReference type="NCBI Taxonomy" id="467976"/>
    <lineage>
        <taxon>Bacteria</taxon>
        <taxon>Bacillati</taxon>
        <taxon>Actinomycetota</taxon>
        <taxon>Acidimicrobiia</taxon>
        <taxon>Acidimicrobiales</taxon>
        <taxon>Iamiaceae</taxon>
        <taxon>Iamia</taxon>
    </lineage>
</organism>
<dbReference type="Pfam" id="PF11017">
    <property type="entry name" value="DUF2855"/>
    <property type="match status" value="1"/>
</dbReference>
<evidence type="ECO:0000313" key="1">
    <source>
        <dbReference type="EMBL" id="WCO65189.1"/>
    </source>
</evidence>
<reference evidence="1" key="1">
    <citation type="submission" date="2023-01" db="EMBL/GenBank/DDBJ databases">
        <title>The diversity of Class Acidimicrobiia in South China Sea sediment environments and the proposal of Iamia marina sp. nov., a novel species of the genus Iamia.</title>
        <authorList>
            <person name="He Y."/>
            <person name="Tian X."/>
        </authorList>
    </citation>
    <scope>NUCLEOTIDE SEQUENCE</scope>
    <source>
        <strain evidence="1">DSM 19957</strain>
    </source>
</reference>
<dbReference type="KEGG" id="ima:PO878_11835"/>
<protein>
    <submittedName>
        <fullName evidence="1">DUF2855 family protein</fullName>
    </submittedName>
</protein>
<proteinExistence type="predicted"/>
<dbReference type="AlphaFoldDB" id="A0AAE9Y6L2"/>
<sequence length="368" mass="39011">MTLTVDALEVDRHATGTTRLVAEDLGALAPGRVRFRVDRFAVTANTVTYAELGDMLGYWGFYPTDDATWGRVPAMGWADVVASAHPEVEPGSRHYGWFPMAGHVDVEVRPTPAGLRDEGAHRAEHAAVYRTFEDSRTDPLYPDEADPEARADLEDRHALLRGLFLTGFLADASLASRDWFGAEVAVVLSASSKTAIGFATCARARGAVRLVGVTSPGHVEAVEALGLYDEVVTYDAVGSVPVVPAVAVDVAGDGRVVGALHERLGDRLAHSMVVGRTHNDAPPAAVTSGPEPELFFAPTAMEALRADGADLPTLLAASRRALTDFITGSRAWMAVERAHGPDAVAAAWADVHAGRVPPDVGRICSLHG</sequence>
<evidence type="ECO:0000313" key="2">
    <source>
        <dbReference type="Proteomes" id="UP001216390"/>
    </source>
</evidence>
<name>A0AAE9Y6L2_9ACTN</name>
<dbReference type="EMBL" id="CP116942">
    <property type="protein sequence ID" value="WCO65189.1"/>
    <property type="molecule type" value="Genomic_DNA"/>
</dbReference>
<gene>
    <name evidence="1" type="ORF">PO878_11835</name>
</gene>
<dbReference type="RefSeq" id="WP_272734714.1">
    <property type="nucleotide sequence ID" value="NZ_CP116942.1"/>
</dbReference>
<accession>A0AAE9Y6L2</accession>
<keyword evidence="2" id="KW-1185">Reference proteome</keyword>
<dbReference type="Proteomes" id="UP001216390">
    <property type="component" value="Chromosome"/>
</dbReference>
<dbReference type="InterPro" id="IPR021276">
    <property type="entry name" value="DUF2855"/>
</dbReference>